<evidence type="ECO:0000256" key="2">
    <source>
        <dbReference type="SAM" id="SignalP"/>
    </source>
</evidence>
<keyword evidence="4" id="KW-1185">Reference proteome</keyword>
<dbReference type="RefSeq" id="WP_211976759.1">
    <property type="nucleotide sequence ID" value="NZ_JAGTXB010000023.1"/>
</dbReference>
<evidence type="ECO:0000313" key="4">
    <source>
        <dbReference type="Proteomes" id="UP000676386"/>
    </source>
</evidence>
<proteinExistence type="predicted"/>
<keyword evidence="1" id="KW-0812">Transmembrane</keyword>
<protein>
    <submittedName>
        <fullName evidence="3">Uncharacterized protein</fullName>
    </submittedName>
</protein>
<keyword evidence="2" id="KW-0732">Signal</keyword>
<sequence length="169" mass="18689">MIKYRMLLPILLTCACSNANRKMQQSTIDRKEHITVTDKAKVIVTTEIDTTIVIPADSAQVSIPVGAGSKDSILTGRVVKNGLDLLAVYNKNTQTFTATAHVSAQSIPLKATQTTTTTSEAVMVQQLDSSEKSKKQQVNRQGVLLWPVAILLVLLAAIYFLWRWCRFIK</sequence>
<feature type="chain" id="PRO_5045559925" evidence="2">
    <location>
        <begin position="20"/>
        <end position="169"/>
    </location>
</feature>
<dbReference type="PROSITE" id="PS51257">
    <property type="entry name" value="PROKAR_LIPOPROTEIN"/>
    <property type="match status" value="1"/>
</dbReference>
<gene>
    <name evidence="3" type="ORF">KE626_29990</name>
</gene>
<dbReference type="Proteomes" id="UP000676386">
    <property type="component" value="Unassembled WGS sequence"/>
</dbReference>
<keyword evidence="1" id="KW-1133">Transmembrane helix</keyword>
<dbReference type="EMBL" id="JAGTXB010000023">
    <property type="protein sequence ID" value="MBS0031599.1"/>
    <property type="molecule type" value="Genomic_DNA"/>
</dbReference>
<reference evidence="3 4" key="1">
    <citation type="submission" date="2021-04" db="EMBL/GenBank/DDBJ databases">
        <title>Chitinophaga sp. nov., isolated from the rhizosphere soil.</title>
        <authorList>
            <person name="He S."/>
        </authorList>
    </citation>
    <scope>NUCLEOTIDE SEQUENCE [LARGE SCALE GENOMIC DNA]</scope>
    <source>
        <strain evidence="3 4">2R12</strain>
    </source>
</reference>
<feature type="transmembrane region" description="Helical" evidence="1">
    <location>
        <begin position="143"/>
        <end position="162"/>
    </location>
</feature>
<accession>A0ABS5J8Q8</accession>
<keyword evidence="1" id="KW-0472">Membrane</keyword>
<comment type="caution">
    <text evidence="3">The sequence shown here is derived from an EMBL/GenBank/DDBJ whole genome shotgun (WGS) entry which is preliminary data.</text>
</comment>
<feature type="signal peptide" evidence="2">
    <location>
        <begin position="1"/>
        <end position="19"/>
    </location>
</feature>
<name>A0ABS5J8Q8_9BACT</name>
<organism evidence="3 4">
    <name type="scientific">Chitinophaga hostae</name>
    <dbReference type="NCBI Taxonomy" id="2831022"/>
    <lineage>
        <taxon>Bacteria</taxon>
        <taxon>Pseudomonadati</taxon>
        <taxon>Bacteroidota</taxon>
        <taxon>Chitinophagia</taxon>
        <taxon>Chitinophagales</taxon>
        <taxon>Chitinophagaceae</taxon>
        <taxon>Chitinophaga</taxon>
    </lineage>
</organism>
<evidence type="ECO:0000256" key="1">
    <source>
        <dbReference type="SAM" id="Phobius"/>
    </source>
</evidence>
<evidence type="ECO:0000313" key="3">
    <source>
        <dbReference type="EMBL" id="MBS0031599.1"/>
    </source>
</evidence>